<protein>
    <submittedName>
        <fullName evidence="1">Uncharacterized protein</fullName>
    </submittedName>
</protein>
<evidence type="ECO:0000313" key="1">
    <source>
        <dbReference type="EMBL" id="KAK3760534.1"/>
    </source>
</evidence>
<accession>A0AAE0Z087</accession>
<proteinExistence type="predicted"/>
<sequence length="78" mass="8799">MPMRRAAMGQHLVPPTFHKINTSWCRSQAGTRHPNITKNSGDRCRFRSVKKAAQLQDQLLPSRLISGLVVCGIFIQLQ</sequence>
<reference evidence="1" key="1">
    <citation type="journal article" date="2023" name="G3 (Bethesda)">
        <title>A reference genome for the long-term kleptoplast-retaining sea slug Elysia crispata morphotype clarki.</title>
        <authorList>
            <person name="Eastman K.E."/>
            <person name="Pendleton A.L."/>
            <person name="Shaikh M.A."/>
            <person name="Suttiyut T."/>
            <person name="Ogas R."/>
            <person name="Tomko P."/>
            <person name="Gavelis G."/>
            <person name="Widhalm J.R."/>
            <person name="Wisecaver J.H."/>
        </authorList>
    </citation>
    <scope>NUCLEOTIDE SEQUENCE</scope>
    <source>
        <strain evidence="1">ECLA1</strain>
    </source>
</reference>
<comment type="caution">
    <text evidence="1">The sequence shown here is derived from an EMBL/GenBank/DDBJ whole genome shotgun (WGS) entry which is preliminary data.</text>
</comment>
<name>A0AAE0Z087_9GAST</name>
<gene>
    <name evidence="1" type="ORF">RRG08_022819</name>
</gene>
<dbReference type="Proteomes" id="UP001283361">
    <property type="component" value="Unassembled WGS sequence"/>
</dbReference>
<keyword evidence="2" id="KW-1185">Reference proteome</keyword>
<dbReference type="EMBL" id="JAWDGP010004972">
    <property type="protein sequence ID" value="KAK3760534.1"/>
    <property type="molecule type" value="Genomic_DNA"/>
</dbReference>
<evidence type="ECO:0000313" key="2">
    <source>
        <dbReference type="Proteomes" id="UP001283361"/>
    </source>
</evidence>
<dbReference type="AlphaFoldDB" id="A0AAE0Z087"/>
<organism evidence="1 2">
    <name type="scientific">Elysia crispata</name>
    <name type="common">lettuce slug</name>
    <dbReference type="NCBI Taxonomy" id="231223"/>
    <lineage>
        <taxon>Eukaryota</taxon>
        <taxon>Metazoa</taxon>
        <taxon>Spiralia</taxon>
        <taxon>Lophotrochozoa</taxon>
        <taxon>Mollusca</taxon>
        <taxon>Gastropoda</taxon>
        <taxon>Heterobranchia</taxon>
        <taxon>Euthyneura</taxon>
        <taxon>Panpulmonata</taxon>
        <taxon>Sacoglossa</taxon>
        <taxon>Placobranchoidea</taxon>
        <taxon>Plakobranchidae</taxon>
        <taxon>Elysia</taxon>
    </lineage>
</organism>